<keyword evidence="2" id="KW-1185">Reference proteome</keyword>
<accession>A0A2Z6ZSI5</accession>
<protein>
    <submittedName>
        <fullName evidence="1">Uncharacterized protein</fullName>
    </submittedName>
</protein>
<proteinExistence type="predicted"/>
<dbReference type="AlphaFoldDB" id="A0A2Z6ZSI5"/>
<evidence type="ECO:0000313" key="2">
    <source>
        <dbReference type="Proteomes" id="UP000250235"/>
    </source>
</evidence>
<dbReference type="EMBL" id="KV177972">
    <property type="protein sequence ID" value="KZT75909.1"/>
    <property type="molecule type" value="Genomic_DNA"/>
</dbReference>
<organism evidence="1 2">
    <name type="scientific">Dorcoceras hygrometricum</name>
    <dbReference type="NCBI Taxonomy" id="472368"/>
    <lineage>
        <taxon>Eukaryota</taxon>
        <taxon>Viridiplantae</taxon>
        <taxon>Streptophyta</taxon>
        <taxon>Embryophyta</taxon>
        <taxon>Tracheophyta</taxon>
        <taxon>Spermatophyta</taxon>
        <taxon>Magnoliopsida</taxon>
        <taxon>eudicotyledons</taxon>
        <taxon>Gunneridae</taxon>
        <taxon>Pentapetalae</taxon>
        <taxon>asterids</taxon>
        <taxon>lamiids</taxon>
        <taxon>Lamiales</taxon>
        <taxon>Gesneriaceae</taxon>
        <taxon>Didymocarpoideae</taxon>
        <taxon>Trichosporeae</taxon>
        <taxon>Loxocarpinae</taxon>
        <taxon>Dorcoceras</taxon>
    </lineage>
</organism>
<name>A0A2Z6ZSI5_9LAMI</name>
<sequence>METLTSRAGRTTHAWWPDECDEDGRWSAQAYADARTMMRRSFAQRWSRRLRHWSRALAARRLGGAASLVARKDVSWCPHRAPLMASAGQTLRRTCCARCAPPARALLCRRDFSWRRPLAGRRSGDVVTTGLNSSRVWFGPVPGSP</sequence>
<dbReference type="Proteomes" id="UP000250235">
    <property type="component" value="Unassembled WGS sequence"/>
</dbReference>
<reference evidence="1 2" key="1">
    <citation type="journal article" date="2015" name="Proc. Natl. Acad. Sci. U.S.A.">
        <title>The resurrection genome of Boea hygrometrica: A blueprint for survival of dehydration.</title>
        <authorList>
            <person name="Xiao L."/>
            <person name="Yang G."/>
            <person name="Zhang L."/>
            <person name="Yang X."/>
            <person name="Zhao S."/>
            <person name="Ji Z."/>
            <person name="Zhou Q."/>
            <person name="Hu M."/>
            <person name="Wang Y."/>
            <person name="Chen M."/>
            <person name="Xu Y."/>
            <person name="Jin H."/>
            <person name="Xiao X."/>
            <person name="Hu G."/>
            <person name="Bao F."/>
            <person name="Hu Y."/>
            <person name="Wan P."/>
            <person name="Li L."/>
            <person name="Deng X."/>
            <person name="Kuang T."/>
            <person name="Xiang C."/>
            <person name="Zhu J.K."/>
            <person name="Oliver M.J."/>
            <person name="He Y."/>
        </authorList>
    </citation>
    <scope>NUCLEOTIDE SEQUENCE [LARGE SCALE GENOMIC DNA]</scope>
    <source>
        <strain evidence="2">cv. XS01</strain>
    </source>
</reference>
<evidence type="ECO:0000313" key="1">
    <source>
        <dbReference type="EMBL" id="KZT75909.1"/>
    </source>
</evidence>
<gene>
    <name evidence="1" type="ORF">F511_47067</name>
</gene>